<evidence type="ECO:0000313" key="1">
    <source>
        <dbReference type="EMBL" id="KAJ6672311.1"/>
    </source>
</evidence>
<gene>
    <name evidence="1" type="ORF">OIU85_013639</name>
</gene>
<keyword evidence="2" id="KW-1185">Reference proteome</keyword>
<evidence type="ECO:0000313" key="2">
    <source>
        <dbReference type="Proteomes" id="UP001151529"/>
    </source>
</evidence>
<protein>
    <submittedName>
        <fullName evidence="1">Uncharacterized protein</fullName>
    </submittedName>
</protein>
<dbReference type="AlphaFoldDB" id="A0A9Q0NM89"/>
<name>A0A9Q0NM89_SALVM</name>
<reference evidence="1" key="2">
    <citation type="journal article" date="2023" name="Int. J. Mol. Sci.">
        <title>De Novo Assembly and Annotation of 11 Diverse Shrub Willow (Salix) Genomes Reveals Novel Gene Organization in Sex-Linked Regions.</title>
        <authorList>
            <person name="Hyden B."/>
            <person name="Feng K."/>
            <person name="Yates T.B."/>
            <person name="Jawdy S."/>
            <person name="Cereghino C."/>
            <person name="Smart L.B."/>
            <person name="Muchero W."/>
        </authorList>
    </citation>
    <scope>NUCLEOTIDE SEQUENCE [LARGE SCALE GENOMIC DNA]</scope>
    <source>
        <tissue evidence="1">Shoot tip</tissue>
    </source>
</reference>
<dbReference type="EMBL" id="JAPFFL010000018">
    <property type="protein sequence ID" value="KAJ6672311.1"/>
    <property type="molecule type" value="Genomic_DNA"/>
</dbReference>
<accession>A0A9Q0NM89</accession>
<reference evidence="1" key="1">
    <citation type="submission" date="2022-11" db="EMBL/GenBank/DDBJ databases">
        <authorList>
            <person name="Hyden B.L."/>
            <person name="Feng K."/>
            <person name="Yates T."/>
            <person name="Jawdy S."/>
            <person name="Smart L.B."/>
            <person name="Muchero W."/>
        </authorList>
    </citation>
    <scope>NUCLEOTIDE SEQUENCE</scope>
    <source>
        <tissue evidence="1">Shoot tip</tissue>
    </source>
</reference>
<proteinExistence type="predicted"/>
<dbReference type="Proteomes" id="UP001151529">
    <property type="component" value="Chromosome 12"/>
</dbReference>
<sequence length="120" mass="14096">MQERLQLEATGLFPDALDLPQTSTDRASNSPQTKIPIKAWPEQIVCPSMLKQRELQLLWKMIVLVQTPFRRSHTFMREEQLIQQRTQHHLHFEPSKALCTTCLELIRKYQVNELGLGLRF</sequence>
<comment type="caution">
    <text evidence="1">The sequence shown here is derived from an EMBL/GenBank/DDBJ whole genome shotgun (WGS) entry which is preliminary data.</text>
</comment>
<organism evidence="1 2">
    <name type="scientific">Salix viminalis</name>
    <name type="common">Common osier</name>
    <name type="synonym">Basket willow</name>
    <dbReference type="NCBI Taxonomy" id="40686"/>
    <lineage>
        <taxon>Eukaryota</taxon>
        <taxon>Viridiplantae</taxon>
        <taxon>Streptophyta</taxon>
        <taxon>Embryophyta</taxon>
        <taxon>Tracheophyta</taxon>
        <taxon>Spermatophyta</taxon>
        <taxon>Magnoliopsida</taxon>
        <taxon>eudicotyledons</taxon>
        <taxon>Gunneridae</taxon>
        <taxon>Pentapetalae</taxon>
        <taxon>rosids</taxon>
        <taxon>fabids</taxon>
        <taxon>Malpighiales</taxon>
        <taxon>Salicaceae</taxon>
        <taxon>Saliceae</taxon>
        <taxon>Salix</taxon>
    </lineage>
</organism>